<dbReference type="GO" id="GO:0032259">
    <property type="term" value="P:methylation"/>
    <property type="evidence" value="ECO:0007669"/>
    <property type="project" value="UniProtKB-KW"/>
</dbReference>
<evidence type="ECO:0000256" key="9">
    <source>
        <dbReference type="ARBA" id="ARBA00022989"/>
    </source>
</evidence>
<evidence type="ECO:0000256" key="10">
    <source>
        <dbReference type="ARBA" id="ARBA00023136"/>
    </source>
</evidence>
<comment type="caution">
    <text evidence="13">Lacks conserved residue(s) required for the propagation of feature annotation.</text>
</comment>
<evidence type="ECO:0000313" key="14">
    <source>
        <dbReference type="EMBL" id="KAA0197358.1"/>
    </source>
</evidence>
<sequence>MLTHSPEYITAVIACALEYWIEILIVPRIIPNYYCHIPTVINVTGLLLCVVGEIVRKCAMVTTTTNFNHHVDTVHQKDHQLVTTGLYSWCRHPAYVGWFYWTLGTQLLLGNPLCLFGFGIVGYRFLHGRIVHEEKHLIQFFGEKYLRYQKTVASGIPFVKGYRIDE</sequence>
<protein>
    <recommendedName>
        <fullName evidence="12 13">Protein-S-isoprenylcysteine O-methyltransferase</fullName>
        <ecNumber evidence="4 13">2.1.1.100</ecNumber>
    </recommendedName>
</protein>
<evidence type="ECO:0000313" key="15">
    <source>
        <dbReference type="Proteomes" id="UP000728185"/>
    </source>
</evidence>
<keyword evidence="6" id="KW-0808">Transferase</keyword>
<keyword evidence="5 13" id="KW-0489">Methyltransferase</keyword>
<evidence type="ECO:0000256" key="13">
    <source>
        <dbReference type="RuleBase" id="RU362022"/>
    </source>
</evidence>
<evidence type="ECO:0000256" key="12">
    <source>
        <dbReference type="ARBA" id="ARBA00023656"/>
    </source>
</evidence>
<dbReference type="EMBL" id="LUCM01002436">
    <property type="protein sequence ID" value="KAA0197358.1"/>
    <property type="molecule type" value="Genomic_DNA"/>
</dbReference>
<comment type="function">
    <text evidence="11">Catalyzes the post-translational methylation of isoprenylated C-terminal cysteine residues.</text>
</comment>
<keyword evidence="8 13" id="KW-0812">Transmembrane</keyword>
<keyword evidence="13" id="KW-0256">Endoplasmic reticulum</keyword>
<evidence type="ECO:0000256" key="2">
    <source>
        <dbReference type="ARBA" id="ARBA00004141"/>
    </source>
</evidence>
<comment type="subcellular location">
    <subcellularLocation>
        <location evidence="13">Endoplasmic reticulum membrane</location>
        <topology evidence="13">Multi-pass membrane protein</topology>
    </subcellularLocation>
    <subcellularLocation>
        <location evidence="2">Membrane</location>
        <topology evidence="2">Multi-pass membrane protein</topology>
    </subcellularLocation>
</comment>
<dbReference type="GO" id="GO:0005789">
    <property type="term" value="C:endoplasmic reticulum membrane"/>
    <property type="evidence" value="ECO:0007669"/>
    <property type="project" value="UniProtKB-SubCell"/>
</dbReference>
<comment type="caution">
    <text evidence="14">The sequence shown here is derived from an EMBL/GenBank/DDBJ whole genome shotgun (WGS) entry which is preliminary data.</text>
</comment>
<keyword evidence="7 13" id="KW-0949">S-adenosyl-L-methionine</keyword>
<reference evidence="14" key="1">
    <citation type="submission" date="2019-05" db="EMBL/GenBank/DDBJ databases">
        <title>Annotation for the trematode Fasciolopsis buski.</title>
        <authorList>
            <person name="Choi Y.-J."/>
        </authorList>
    </citation>
    <scope>NUCLEOTIDE SEQUENCE</scope>
    <source>
        <strain evidence="14">HT</strain>
        <tissue evidence="14">Whole worm</tissue>
    </source>
</reference>
<dbReference type="Pfam" id="PF04140">
    <property type="entry name" value="ICMT"/>
    <property type="match status" value="1"/>
</dbReference>
<comment type="catalytic activity">
    <reaction evidence="1 13">
        <text>[protein]-C-terminal S-[(2E,6E)-farnesyl]-L-cysteine + S-adenosyl-L-methionine = [protein]-C-terminal S-[(2E,6E)-farnesyl]-L-cysteine methyl ester + S-adenosyl-L-homocysteine</text>
        <dbReference type="Rhea" id="RHEA:21672"/>
        <dbReference type="Rhea" id="RHEA-COMP:12125"/>
        <dbReference type="Rhea" id="RHEA-COMP:12126"/>
        <dbReference type="ChEBI" id="CHEBI:57856"/>
        <dbReference type="ChEBI" id="CHEBI:59789"/>
        <dbReference type="ChEBI" id="CHEBI:90510"/>
        <dbReference type="ChEBI" id="CHEBI:90511"/>
        <dbReference type="EC" id="2.1.1.100"/>
    </reaction>
</comment>
<evidence type="ECO:0000256" key="7">
    <source>
        <dbReference type="ARBA" id="ARBA00022691"/>
    </source>
</evidence>
<gene>
    <name evidence="14" type="ORF">FBUS_04332</name>
</gene>
<evidence type="ECO:0000256" key="8">
    <source>
        <dbReference type="ARBA" id="ARBA00022692"/>
    </source>
</evidence>
<feature type="transmembrane region" description="Helical" evidence="13">
    <location>
        <begin position="98"/>
        <end position="126"/>
    </location>
</feature>
<dbReference type="PROSITE" id="PS51564">
    <property type="entry name" value="SAM_ICMT"/>
    <property type="match status" value="1"/>
</dbReference>
<organism evidence="14 15">
    <name type="scientific">Fasciolopsis buskii</name>
    <dbReference type="NCBI Taxonomy" id="27845"/>
    <lineage>
        <taxon>Eukaryota</taxon>
        <taxon>Metazoa</taxon>
        <taxon>Spiralia</taxon>
        <taxon>Lophotrochozoa</taxon>
        <taxon>Platyhelminthes</taxon>
        <taxon>Trematoda</taxon>
        <taxon>Digenea</taxon>
        <taxon>Plagiorchiida</taxon>
        <taxon>Echinostomata</taxon>
        <taxon>Echinostomatoidea</taxon>
        <taxon>Fasciolidae</taxon>
        <taxon>Fasciolopsis</taxon>
    </lineage>
</organism>
<dbReference type="AlphaFoldDB" id="A0A8E0VMC1"/>
<name>A0A8E0VMC1_9TREM</name>
<dbReference type="Proteomes" id="UP000728185">
    <property type="component" value="Unassembled WGS sequence"/>
</dbReference>
<evidence type="ECO:0000256" key="3">
    <source>
        <dbReference type="ARBA" id="ARBA00009140"/>
    </source>
</evidence>
<dbReference type="GO" id="GO:0004671">
    <property type="term" value="F:protein C-terminal S-isoprenylcysteine carboxyl O-methyltransferase activity"/>
    <property type="evidence" value="ECO:0007669"/>
    <property type="project" value="UniProtKB-EC"/>
</dbReference>
<evidence type="ECO:0000256" key="6">
    <source>
        <dbReference type="ARBA" id="ARBA00022679"/>
    </source>
</evidence>
<evidence type="ECO:0000256" key="4">
    <source>
        <dbReference type="ARBA" id="ARBA00012151"/>
    </source>
</evidence>
<evidence type="ECO:0000256" key="5">
    <source>
        <dbReference type="ARBA" id="ARBA00022603"/>
    </source>
</evidence>
<dbReference type="InterPro" id="IPR025770">
    <property type="entry name" value="PPMT_MeTrfase"/>
</dbReference>
<accession>A0A8E0VMC1</accession>
<evidence type="ECO:0000256" key="11">
    <source>
        <dbReference type="ARBA" id="ARBA00023572"/>
    </source>
</evidence>
<dbReference type="EC" id="2.1.1.100" evidence="4 13"/>
<keyword evidence="15" id="KW-1185">Reference proteome</keyword>
<dbReference type="Gene3D" id="1.20.120.1630">
    <property type="match status" value="1"/>
</dbReference>
<comment type="similarity">
    <text evidence="3 13">Belongs to the class VI-like SAM-binding methyltransferase superfamily. Isoprenylcysteine carboxyl methyltransferase family.</text>
</comment>
<keyword evidence="10 13" id="KW-0472">Membrane</keyword>
<keyword evidence="9 13" id="KW-1133">Transmembrane helix</keyword>
<dbReference type="OrthoDB" id="422086at2759"/>
<dbReference type="PANTHER" id="PTHR12714">
    <property type="entry name" value="PROTEIN-S ISOPRENYLCYSTEINE O-METHYLTRANSFERASE"/>
    <property type="match status" value="1"/>
</dbReference>
<dbReference type="InterPro" id="IPR007269">
    <property type="entry name" value="ICMT_MeTrfase"/>
</dbReference>
<dbReference type="PANTHER" id="PTHR12714:SF9">
    <property type="entry name" value="PROTEIN-S-ISOPRENYLCYSTEINE O-METHYLTRANSFERASE"/>
    <property type="match status" value="1"/>
</dbReference>
<proteinExistence type="inferred from homology"/>
<evidence type="ECO:0000256" key="1">
    <source>
        <dbReference type="ARBA" id="ARBA00001450"/>
    </source>
</evidence>